<dbReference type="Proteomes" id="UP000000238">
    <property type="component" value="Chromosome"/>
</dbReference>
<proteinExistence type="predicted"/>
<dbReference type="HOGENOM" id="CLU_3080467_0_0_6"/>
<dbReference type="AlphaFoldDB" id="Q2SHW3"/>
<dbReference type="EMBL" id="CP000155">
    <property type="protein sequence ID" value="ABC29761.1"/>
    <property type="molecule type" value="Genomic_DNA"/>
</dbReference>
<protein>
    <submittedName>
        <fullName evidence="2">Uncharacterized protein</fullName>
    </submittedName>
</protein>
<name>Q2SHW3_HAHCH</name>
<feature type="region of interest" description="Disordered" evidence="1">
    <location>
        <begin position="25"/>
        <end position="52"/>
    </location>
</feature>
<organism evidence="2 3">
    <name type="scientific">Hahella chejuensis (strain KCTC 2396)</name>
    <dbReference type="NCBI Taxonomy" id="349521"/>
    <lineage>
        <taxon>Bacteria</taxon>
        <taxon>Pseudomonadati</taxon>
        <taxon>Pseudomonadota</taxon>
        <taxon>Gammaproteobacteria</taxon>
        <taxon>Oceanospirillales</taxon>
        <taxon>Hahellaceae</taxon>
        <taxon>Hahella</taxon>
    </lineage>
</organism>
<dbReference type="STRING" id="349521.HCH_02992"/>
<sequence length="52" mass="5928">MEEGHKVDGFITKTGILTAENFDEQERSCDHHHRAAGKLRESDHPNNLPLMN</sequence>
<accession>Q2SHW3</accession>
<evidence type="ECO:0000313" key="3">
    <source>
        <dbReference type="Proteomes" id="UP000000238"/>
    </source>
</evidence>
<dbReference type="KEGG" id="hch:HCH_02992"/>
<keyword evidence="3" id="KW-1185">Reference proteome</keyword>
<evidence type="ECO:0000256" key="1">
    <source>
        <dbReference type="SAM" id="MobiDB-lite"/>
    </source>
</evidence>
<reference evidence="2 3" key="1">
    <citation type="journal article" date="2005" name="Nucleic Acids Res.">
        <title>Genomic blueprint of Hahella chejuensis, a marine microbe producing an algicidal agent.</title>
        <authorList>
            <person name="Jeong H."/>
            <person name="Yim J.H."/>
            <person name="Lee C."/>
            <person name="Choi S.-H."/>
            <person name="Park Y.K."/>
            <person name="Yoon S.H."/>
            <person name="Hur C.-G."/>
            <person name="Kang H.-Y."/>
            <person name="Kim D."/>
            <person name="Lee H.H."/>
            <person name="Park K.H."/>
            <person name="Park S.-H."/>
            <person name="Park H.-S."/>
            <person name="Lee H.K."/>
            <person name="Oh T.K."/>
            <person name="Kim J.F."/>
        </authorList>
    </citation>
    <scope>NUCLEOTIDE SEQUENCE [LARGE SCALE GENOMIC DNA]</scope>
    <source>
        <strain evidence="2 3">KCTC 2396</strain>
    </source>
</reference>
<gene>
    <name evidence="2" type="ordered locus">HCH_02992</name>
</gene>
<evidence type="ECO:0000313" key="2">
    <source>
        <dbReference type="EMBL" id="ABC29761.1"/>
    </source>
</evidence>